<organism evidence="1 2">
    <name type="scientific">Pistacia atlantica</name>
    <dbReference type="NCBI Taxonomy" id="434234"/>
    <lineage>
        <taxon>Eukaryota</taxon>
        <taxon>Viridiplantae</taxon>
        <taxon>Streptophyta</taxon>
        <taxon>Embryophyta</taxon>
        <taxon>Tracheophyta</taxon>
        <taxon>Spermatophyta</taxon>
        <taxon>Magnoliopsida</taxon>
        <taxon>eudicotyledons</taxon>
        <taxon>Gunneridae</taxon>
        <taxon>Pentapetalae</taxon>
        <taxon>rosids</taxon>
        <taxon>malvids</taxon>
        <taxon>Sapindales</taxon>
        <taxon>Anacardiaceae</taxon>
        <taxon>Pistacia</taxon>
    </lineage>
</organism>
<evidence type="ECO:0000313" key="1">
    <source>
        <dbReference type="EMBL" id="KAJ0113051.1"/>
    </source>
</evidence>
<comment type="caution">
    <text evidence="1">The sequence shown here is derived from an EMBL/GenBank/DDBJ whole genome shotgun (WGS) entry which is preliminary data.</text>
</comment>
<sequence length="927" mass="107199">MHGMLTFSVLLDCGNAFLSPDLSFALGQRHNKKHNCWSMNRNDDDLGSPLDEDMHIRPQTADELDLNLEHESRIPKGICVTPANLSSKEEASTDGVLKIGTEFESDEHAHRFYNRYARLLGFSVRKDWVNRSKIHGQVVSRKFTCSREGYRRKDKRDINVKKHRKETRTGCLAHMIITRQPDGKYRVTHFEANHNHDNINPNNAQILQLQKELCVTQFSEADLMNDLESQSNTEYELMSRRSEVRDSLDFLVTDYDDILLSERARDMKKGEAGRLLRHFQRQHFENPSFFYAIQIDADDKVCNIFWADDNMVVDYDHFGDVVCLDTTHRTNKDSLPFVPFIGVNHHNQVVILAAAFLFDDTAESLKWLLHTFLEAMSGKKPKIILTDQDAAVVEAINSVLPEIDHRICLWQMYQNALKHLSLVVKDTQSFTSDFRSCIYDQKDEEGFIQSWAALLENYGLQQNDWLKWMFREREKWAVVYGRNGFFLDLKCRHLVESLSNNFNNYLSSDQGMLQFFKHFERVVDEQRYKEIKANEEMYRCMPRLMANVILLKHASEVYTPKAFEVFQREYEKCLNVVVNQSSQKGLLSEYEVNTFGQSREYRVTFNSSDNIVACNCMKFEYVGFLCSHALKVLDHRNIKVVPSQYILKRWTRDARIGSMGNNTDFIESGNVKLVVARRYKDLCCRILNISARAADSEDAFQFASRRLEEVIEGVEKILTLKADEAQGITSSSTGANASESENAEIFLDGNTTEDQEVDDKAQGTREKEICSADRRKLKNINVRSSKTKRDQNVQVQSPNNLTCISSPPSAYVSPQPSTNNPVMQSLYNFEATQVVQCMYQQADLLIDQQPNTDMYQQPNFYTDQDNPPDQTPLLQEPLIRNTYHESVSNNTQLRQAMDLDMHHPHSSSFMLYDHRYRAPDTSYLVPK</sequence>
<dbReference type="Proteomes" id="UP001164250">
    <property type="component" value="Chromosome 1"/>
</dbReference>
<dbReference type="EMBL" id="CM047897">
    <property type="protein sequence ID" value="KAJ0113051.1"/>
    <property type="molecule type" value="Genomic_DNA"/>
</dbReference>
<reference evidence="2" key="1">
    <citation type="journal article" date="2023" name="G3 (Bethesda)">
        <title>Genome assembly and association tests identify interacting loci associated with vigor, precocity, and sex in interspecific pistachio rootstocks.</title>
        <authorList>
            <person name="Palmer W."/>
            <person name="Jacygrad E."/>
            <person name="Sagayaradj S."/>
            <person name="Cavanaugh K."/>
            <person name="Han R."/>
            <person name="Bertier L."/>
            <person name="Beede B."/>
            <person name="Kafkas S."/>
            <person name="Golino D."/>
            <person name="Preece J."/>
            <person name="Michelmore R."/>
        </authorList>
    </citation>
    <scope>NUCLEOTIDE SEQUENCE [LARGE SCALE GENOMIC DNA]</scope>
</reference>
<accession>A0ACC1CBY2</accession>
<evidence type="ECO:0000313" key="2">
    <source>
        <dbReference type="Proteomes" id="UP001164250"/>
    </source>
</evidence>
<gene>
    <name evidence="1" type="ORF">Patl1_00468</name>
</gene>
<keyword evidence="2" id="KW-1185">Reference proteome</keyword>
<name>A0ACC1CBY2_9ROSI</name>
<protein>
    <submittedName>
        <fullName evidence="1">Uncharacterized protein</fullName>
    </submittedName>
</protein>
<proteinExistence type="predicted"/>